<protein>
    <recommendedName>
        <fullName evidence="11">Phosphatidylserine decarboxylase proenzyme</fullName>
        <ecNumber evidence="11">4.1.1.65</ecNumber>
    </recommendedName>
    <component>
        <recommendedName>
            <fullName evidence="11">Phosphatidylserine decarboxylase alpha chain</fullName>
        </recommendedName>
    </component>
    <component>
        <recommendedName>
            <fullName evidence="11">Phosphatidylserine decarboxylase beta chain</fullName>
        </recommendedName>
    </component>
</protein>
<dbReference type="PANTHER" id="PTHR10067">
    <property type="entry name" value="PHOSPHATIDYLSERINE DECARBOXYLASE"/>
    <property type="match status" value="1"/>
</dbReference>
<gene>
    <name evidence="11 12" type="primary">psd</name>
    <name evidence="12" type="ORF">AN619_19580</name>
</gene>
<dbReference type="Pfam" id="PF02666">
    <property type="entry name" value="PS_Dcarbxylase"/>
    <property type="match status" value="1"/>
</dbReference>
<comment type="similarity">
    <text evidence="11">Belongs to the phosphatidylserine decarboxylase family. PSD-B subfamily. Prokaryotic type II sub-subfamily.</text>
</comment>
<proteinExistence type="inferred from homology"/>
<dbReference type="GO" id="GO:0006646">
    <property type="term" value="P:phosphatidylethanolamine biosynthetic process"/>
    <property type="evidence" value="ECO:0007669"/>
    <property type="project" value="UniProtKB-UniRule"/>
</dbReference>
<sequence length="303" mass="35015">MMEIYYIDRKTGKKQKEKVAGHRFLQWIYHTNVGDSLLEMIVKRKIFSSIYGKLQDLPFSKKKIWAFIEELDIDMAEAERESAEDYRHFNDFFARKLKKDARPICRDEGSLVSPADGRVLAYEQIDIDRVVQIKNLHYRLEDLLGDRELAMTYQGGTCIVIRLCPADYHRFHFPDSGVPGPYKGMKGQYYSVNPIALKKIPEIYIRNKREITLFVSDHFGQIVMIEVGATCVGSIVQTYRAGEKVEKGQEKGYFKFGGSTVILFLKPDTIAVDQDLLQNTREGFETKVNMGERLGKVIQHRQL</sequence>
<evidence type="ECO:0000256" key="6">
    <source>
        <dbReference type="ARBA" id="ARBA00023145"/>
    </source>
</evidence>
<dbReference type="EMBL" id="LOEE01000042">
    <property type="protein sequence ID" value="KXG74988.1"/>
    <property type="molecule type" value="Genomic_DNA"/>
</dbReference>
<keyword evidence="8 11" id="KW-0456">Lyase</keyword>
<keyword evidence="5 11" id="KW-0472">Membrane</keyword>
<keyword evidence="3 11" id="KW-0210">Decarboxylase</keyword>
<feature type="chain" id="PRO_5023314547" description="Phosphatidylserine decarboxylase beta chain" evidence="11">
    <location>
        <begin position="1"/>
        <end position="258"/>
    </location>
</feature>
<keyword evidence="9 11" id="KW-1208">Phospholipid metabolism</keyword>
<dbReference type="EC" id="4.1.1.65" evidence="11"/>
<dbReference type="InterPro" id="IPR033179">
    <property type="entry name" value="PSD_type2_pro"/>
</dbReference>
<evidence type="ECO:0000256" key="8">
    <source>
        <dbReference type="ARBA" id="ARBA00023239"/>
    </source>
</evidence>
<name>A0A140L363_9FIRM</name>
<keyword evidence="4 11" id="KW-0443">Lipid metabolism</keyword>
<evidence type="ECO:0000256" key="11">
    <source>
        <dbReference type="HAMAP-Rule" id="MF_00663"/>
    </source>
</evidence>
<dbReference type="AlphaFoldDB" id="A0A140L363"/>
<accession>A0A140L363</accession>
<evidence type="ECO:0000256" key="4">
    <source>
        <dbReference type="ARBA" id="ARBA00023098"/>
    </source>
</evidence>
<dbReference type="STRING" id="520762.AN619_19580"/>
<reference evidence="12 13" key="1">
    <citation type="submission" date="2015-12" db="EMBL/GenBank/DDBJ databases">
        <title>Draft genome sequence of the thermoanaerobe Thermotalea metallivorans, an isolate from the runoff channel of the Great Artesian Basin, Australia.</title>
        <authorList>
            <person name="Patel B.K."/>
        </authorList>
    </citation>
    <scope>NUCLEOTIDE SEQUENCE [LARGE SCALE GENOMIC DNA]</scope>
    <source>
        <strain evidence="12 13">B2-1</strain>
    </source>
</reference>
<feature type="chain" id="PRO_5023314546" description="Phosphatidylserine decarboxylase alpha chain" evidence="11">
    <location>
        <begin position="259"/>
        <end position="303"/>
    </location>
</feature>
<comment type="function">
    <text evidence="11">Catalyzes the formation of phosphatidylethanolamine (PtdEtn) from phosphatidylserine (PtdSer).</text>
</comment>
<dbReference type="GO" id="GO:0005886">
    <property type="term" value="C:plasma membrane"/>
    <property type="evidence" value="ECO:0007669"/>
    <property type="project" value="UniProtKB-SubCell"/>
</dbReference>
<evidence type="ECO:0000256" key="5">
    <source>
        <dbReference type="ARBA" id="ARBA00023136"/>
    </source>
</evidence>
<dbReference type="Proteomes" id="UP000070456">
    <property type="component" value="Unassembled WGS sequence"/>
</dbReference>
<evidence type="ECO:0000256" key="1">
    <source>
        <dbReference type="ARBA" id="ARBA00005189"/>
    </source>
</evidence>
<evidence type="ECO:0000313" key="13">
    <source>
        <dbReference type="Proteomes" id="UP000070456"/>
    </source>
</evidence>
<comment type="caution">
    <text evidence="12">The sequence shown here is derived from an EMBL/GenBank/DDBJ whole genome shotgun (WGS) entry which is preliminary data.</text>
</comment>
<dbReference type="InterPro" id="IPR003817">
    <property type="entry name" value="PS_Dcarbxylase"/>
</dbReference>
<keyword evidence="2 11" id="KW-0444">Lipid biosynthesis</keyword>
<comment type="subcellular location">
    <subcellularLocation>
        <location evidence="11">Cell membrane</location>
        <topology evidence="11">Peripheral membrane protein</topology>
    </subcellularLocation>
</comment>
<evidence type="ECO:0000256" key="3">
    <source>
        <dbReference type="ARBA" id="ARBA00022793"/>
    </source>
</evidence>
<feature type="active site" description="Charge relay system; for autoendoproteolytic cleavage activity" evidence="11">
    <location>
        <position position="116"/>
    </location>
</feature>
<dbReference type="UniPathway" id="UPA00558">
    <property type="reaction ID" value="UER00616"/>
</dbReference>
<evidence type="ECO:0000256" key="2">
    <source>
        <dbReference type="ARBA" id="ARBA00022516"/>
    </source>
</evidence>
<organism evidence="12 13">
    <name type="scientific">Thermotalea metallivorans</name>
    <dbReference type="NCBI Taxonomy" id="520762"/>
    <lineage>
        <taxon>Bacteria</taxon>
        <taxon>Bacillati</taxon>
        <taxon>Bacillota</taxon>
        <taxon>Clostridia</taxon>
        <taxon>Peptostreptococcales</taxon>
        <taxon>Thermotaleaceae</taxon>
        <taxon>Thermotalea</taxon>
    </lineage>
</organism>
<keyword evidence="11" id="KW-1003">Cell membrane</keyword>
<feature type="active site" description="Charge relay system; for autoendoproteolytic cleavage activity" evidence="11">
    <location>
        <position position="172"/>
    </location>
</feature>
<comment type="subunit">
    <text evidence="11">Heterodimer of a large membrane-associated beta subunit and a small pyruvoyl-containing alpha subunit.</text>
</comment>
<keyword evidence="10 11" id="KW-0670">Pyruvate</keyword>
<dbReference type="GO" id="GO:0004609">
    <property type="term" value="F:phosphatidylserine decarboxylase activity"/>
    <property type="evidence" value="ECO:0007669"/>
    <property type="project" value="UniProtKB-UniRule"/>
</dbReference>
<comment type="catalytic activity">
    <reaction evidence="11">
        <text>a 1,2-diacyl-sn-glycero-3-phospho-L-serine + H(+) = a 1,2-diacyl-sn-glycero-3-phosphoethanolamine + CO2</text>
        <dbReference type="Rhea" id="RHEA:20828"/>
        <dbReference type="ChEBI" id="CHEBI:15378"/>
        <dbReference type="ChEBI" id="CHEBI:16526"/>
        <dbReference type="ChEBI" id="CHEBI:57262"/>
        <dbReference type="ChEBI" id="CHEBI:64612"/>
        <dbReference type="EC" id="4.1.1.65"/>
    </reaction>
</comment>
<dbReference type="InterPro" id="IPR033177">
    <property type="entry name" value="PSD-B"/>
</dbReference>
<dbReference type="HAMAP" id="MF_00663">
    <property type="entry name" value="PS_decarb_PSD_B_type2"/>
    <property type="match status" value="1"/>
</dbReference>
<feature type="site" description="Cleavage (non-hydrolytic); by autocatalysis" evidence="11">
    <location>
        <begin position="258"/>
        <end position="259"/>
    </location>
</feature>
<comment type="pathway">
    <text evidence="1">Lipid metabolism.</text>
</comment>
<comment type="pathway">
    <text evidence="11">Phospholipid metabolism; phosphatidylethanolamine biosynthesis; phosphatidylethanolamine from CDP-diacylglycerol: step 2/2.</text>
</comment>
<keyword evidence="6 11" id="KW-0865">Zymogen</keyword>
<feature type="active site" description="Schiff-base intermediate with substrate; via pyruvic acid; for decarboxylase activity" evidence="11">
    <location>
        <position position="259"/>
    </location>
</feature>
<feature type="active site" description="Charge relay system; for autoendoproteolytic cleavage activity" evidence="11">
    <location>
        <position position="259"/>
    </location>
</feature>
<feature type="modified residue" description="Pyruvic acid (Ser); by autocatalysis" evidence="11">
    <location>
        <position position="259"/>
    </location>
</feature>
<evidence type="ECO:0000256" key="10">
    <source>
        <dbReference type="ARBA" id="ARBA00023317"/>
    </source>
</evidence>
<dbReference type="PATRIC" id="fig|520762.4.peg.2157"/>
<keyword evidence="13" id="KW-1185">Reference proteome</keyword>
<dbReference type="NCBIfam" id="NF001941">
    <property type="entry name" value="PRK00723.1"/>
    <property type="match status" value="1"/>
</dbReference>
<comment type="PTM">
    <text evidence="11">Is synthesized initially as an inactive proenzyme. Formation of the active enzyme involves a self-maturation process in which the active site pyruvoyl group is generated from an internal serine residue via an autocatalytic post-translational modification. Two non-identical subunits are generated from the proenzyme in this reaction, and the pyruvate is formed at the N-terminus of the alpha chain, which is derived from the carboxyl end of the proenzyme. The autoendoproteolytic cleavage occurs by a canonical serine protease mechanism, in which the side chain hydroxyl group of the serine supplies its oxygen atom to form the C-terminus of the beta chain, while the remainder of the serine residue undergoes an oxidative deamination to produce ammonia and the pyruvoyl prosthetic group on the alpha chain. During this reaction, the Ser that is part of the protease active site of the proenzyme becomes the pyruvoyl prosthetic group, which constitutes an essential element of the active site of the mature decarboxylase.</text>
</comment>
<evidence type="ECO:0000313" key="12">
    <source>
        <dbReference type="EMBL" id="KXG74988.1"/>
    </source>
</evidence>
<keyword evidence="7 11" id="KW-0594">Phospholipid biosynthesis</keyword>
<evidence type="ECO:0000256" key="9">
    <source>
        <dbReference type="ARBA" id="ARBA00023264"/>
    </source>
</evidence>
<comment type="cofactor">
    <cofactor evidence="11">
        <name>pyruvate</name>
        <dbReference type="ChEBI" id="CHEBI:15361"/>
    </cofactor>
    <text evidence="11">Binds 1 pyruvoyl group covalently per subunit.</text>
</comment>
<dbReference type="PANTHER" id="PTHR10067:SF17">
    <property type="entry name" value="PHOSPHATIDYLSERINE DECARBOXYLASE PROENZYME 2"/>
    <property type="match status" value="1"/>
</dbReference>
<evidence type="ECO:0000256" key="7">
    <source>
        <dbReference type="ARBA" id="ARBA00023209"/>
    </source>
</evidence>
<dbReference type="NCBIfam" id="TIGR00163">
    <property type="entry name" value="PS_decarb"/>
    <property type="match status" value="1"/>
</dbReference>